<feature type="compositionally biased region" description="Pro residues" evidence="1">
    <location>
        <begin position="56"/>
        <end position="67"/>
    </location>
</feature>
<proteinExistence type="predicted"/>
<feature type="region of interest" description="Disordered" evidence="1">
    <location>
        <begin position="40"/>
        <end position="120"/>
    </location>
</feature>
<feature type="transmembrane region" description="Helical" evidence="2">
    <location>
        <begin position="7"/>
        <end position="27"/>
    </location>
</feature>
<dbReference type="OrthoDB" id="9810674at2"/>
<dbReference type="Gene3D" id="2.40.50.90">
    <property type="match status" value="1"/>
</dbReference>
<dbReference type="AlphaFoldDB" id="A0A2S9JCE6"/>
<dbReference type="EMBL" id="PVBT01000007">
    <property type="protein sequence ID" value="PRD50498.1"/>
    <property type="molecule type" value="Genomic_DNA"/>
</dbReference>
<dbReference type="Proteomes" id="UP000238563">
    <property type="component" value="Unassembled WGS sequence"/>
</dbReference>
<accession>A0A2S9JCE6</accession>
<sequence>MRQLPLYILTILVGVCLASIFIAPFYAGLPSAGVSGQNVTISPENFQIPDDADGDAPPPQDAAPSAPPTTAARQVDPDGFSVTGKETGPLQRIEPRQPLSDIGHASPPAPPPPPVPVDTTARPKLLYRPVATAAGTVEASGYRIAIEGINVVPPEETCTADGPAWPCGMAARTAFRNWLRSRAIECNVPDQPQDALVSTQCKLGTTDLAAWLVDNGWARASDGSPLAANMKKAEEARLGIFGSPPPSLPAAVDLPSPGLSGDLSPPSSEPQPAPLPVPAPDAPFPPKPQ</sequence>
<organism evidence="3 4">
    <name type="scientific">Phyllobacterium myrsinacearum</name>
    <dbReference type="NCBI Taxonomy" id="28101"/>
    <lineage>
        <taxon>Bacteria</taxon>
        <taxon>Pseudomonadati</taxon>
        <taxon>Pseudomonadota</taxon>
        <taxon>Alphaproteobacteria</taxon>
        <taxon>Hyphomicrobiales</taxon>
        <taxon>Phyllobacteriaceae</taxon>
        <taxon>Phyllobacterium</taxon>
    </lineage>
</organism>
<keyword evidence="2" id="KW-1133">Transmembrane helix</keyword>
<feature type="compositionally biased region" description="Pro residues" evidence="1">
    <location>
        <begin position="107"/>
        <end position="116"/>
    </location>
</feature>
<evidence type="ECO:0000313" key="4">
    <source>
        <dbReference type="Proteomes" id="UP000238563"/>
    </source>
</evidence>
<keyword evidence="2" id="KW-0812">Transmembrane</keyword>
<gene>
    <name evidence="3" type="ORF">C5750_21330</name>
</gene>
<dbReference type="SUPFAM" id="SSF50199">
    <property type="entry name" value="Staphylococcal nuclease"/>
    <property type="match status" value="1"/>
</dbReference>
<evidence type="ECO:0000313" key="3">
    <source>
        <dbReference type="EMBL" id="PRD50498.1"/>
    </source>
</evidence>
<evidence type="ECO:0000256" key="1">
    <source>
        <dbReference type="SAM" id="MobiDB-lite"/>
    </source>
</evidence>
<name>A0A2S9JCE6_9HYPH</name>
<feature type="region of interest" description="Disordered" evidence="1">
    <location>
        <begin position="240"/>
        <end position="289"/>
    </location>
</feature>
<evidence type="ECO:0000256" key="2">
    <source>
        <dbReference type="SAM" id="Phobius"/>
    </source>
</evidence>
<keyword evidence="4" id="KW-1185">Reference proteome</keyword>
<feature type="compositionally biased region" description="Pro residues" evidence="1">
    <location>
        <begin position="267"/>
        <end position="289"/>
    </location>
</feature>
<keyword evidence="2" id="KW-0472">Membrane</keyword>
<evidence type="ECO:0008006" key="5">
    <source>
        <dbReference type="Google" id="ProtNLM"/>
    </source>
</evidence>
<feature type="compositionally biased region" description="Low complexity" evidence="1">
    <location>
        <begin position="253"/>
        <end position="266"/>
    </location>
</feature>
<protein>
    <recommendedName>
        <fullName evidence="5">Thermonuclease family protein</fullName>
    </recommendedName>
</protein>
<comment type="caution">
    <text evidence="3">The sequence shown here is derived from an EMBL/GenBank/DDBJ whole genome shotgun (WGS) entry which is preliminary data.</text>
</comment>
<dbReference type="RefSeq" id="WP_105736513.1">
    <property type="nucleotide sequence ID" value="NZ_PVBT01000007.1"/>
</dbReference>
<dbReference type="InterPro" id="IPR035437">
    <property type="entry name" value="SNase_OB-fold_sf"/>
</dbReference>
<reference evidence="3 4" key="1">
    <citation type="submission" date="2018-02" db="EMBL/GenBank/DDBJ databases">
        <title>The draft genome of Phyllobacterium myrsinacearum DSM5892.</title>
        <authorList>
            <person name="Li L."/>
            <person name="Liu L."/>
            <person name="Zhang X."/>
            <person name="Wang T."/>
        </authorList>
    </citation>
    <scope>NUCLEOTIDE SEQUENCE [LARGE SCALE GENOMIC DNA]</scope>
    <source>
        <strain evidence="3 4">DSM 5892</strain>
    </source>
</reference>